<keyword evidence="6" id="KW-0413">Isomerase</keyword>
<dbReference type="PRINTS" id="PR00509">
    <property type="entry name" value="PGMPMM"/>
</dbReference>
<evidence type="ECO:0000313" key="12">
    <source>
        <dbReference type="EMBL" id="MBH0114696.1"/>
    </source>
</evidence>
<proteinExistence type="inferred from homology"/>
<dbReference type="GO" id="GO:0005975">
    <property type="term" value="P:carbohydrate metabolic process"/>
    <property type="evidence" value="ECO:0007669"/>
    <property type="project" value="InterPro"/>
</dbReference>
<dbReference type="Pfam" id="PF02878">
    <property type="entry name" value="PGM_PMM_I"/>
    <property type="match status" value="1"/>
</dbReference>
<evidence type="ECO:0000313" key="13">
    <source>
        <dbReference type="Proteomes" id="UP000617634"/>
    </source>
</evidence>
<evidence type="ECO:0000256" key="3">
    <source>
        <dbReference type="ARBA" id="ARBA00022553"/>
    </source>
</evidence>
<dbReference type="SUPFAM" id="SSF55957">
    <property type="entry name" value="Phosphoglucomutase, C-terminal domain"/>
    <property type="match status" value="1"/>
</dbReference>
<keyword evidence="5 7" id="KW-0460">Magnesium</keyword>
<evidence type="ECO:0000259" key="8">
    <source>
        <dbReference type="Pfam" id="PF00408"/>
    </source>
</evidence>
<accession>A0A931HG31</accession>
<dbReference type="PROSITE" id="PS00710">
    <property type="entry name" value="PGM_PMM"/>
    <property type="match status" value="1"/>
</dbReference>
<reference evidence="12" key="1">
    <citation type="submission" date="2020-11" db="EMBL/GenBank/DDBJ databases">
        <title>Novosphingobium aureum sp. nov., a marine bacterium isolated from sediment of a salt flat.</title>
        <authorList>
            <person name="Yoo Y."/>
            <person name="Kim J.-J."/>
        </authorList>
    </citation>
    <scope>NUCLEOTIDE SEQUENCE</scope>
    <source>
        <strain evidence="12">YJ-S2-02</strain>
    </source>
</reference>
<evidence type="ECO:0000256" key="7">
    <source>
        <dbReference type="RuleBase" id="RU004326"/>
    </source>
</evidence>
<dbReference type="GO" id="GO:0000287">
    <property type="term" value="F:magnesium ion binding"/>
    <property type="evidence" value="ECO:0007669"/>
    <property type="project" value="InterPro"/>
</dbReference>
<dbReference type="CDD" id="cd03089">
    <property type="entry name" value="PMM_PGM"/>
    <property type="match status" value="1"/>
</dbReference>
<keyword evidence="4 7" id="KW-0479">Metal-binding</keyword>
<evidence type="ECO:0000256" key="5">
    <source>
        <dbReference type="ARBA" id="ARBA00022842"/>
    </source>
</evidence>
<comment type="similarity">
    <text evidence="2 7">Belongs to the phosphohexose mutase family.</text>
</comment>
<evidence type="ECO:0000256" key="2">
    <source>
        <dbReference type="ARBA" id="ARBA00010231"/>
    </source>
</evidence>
<comment type="cofactor">
    <cofactor evidence="1">
        <name>Mg(2+)</name>
        <dbReference type="ChEBI" id="CHEBI:18420"/>
    </cofactor>
</comment>
<dbReference type="AlphaFoldDB" id="A0A931HG31"/>
<dbReference type="GO" id="GO:0016868">
    <property type="term" value="F:intramolecular phosphotransferase activity"/>
    <property type="evidence" value="ECO:0007669"/>
    <property type="project" value="InterPro"/>
</dbReference>
<dbReference type="Pfam" id="PF00408">
    <property type="entry name" value="PGM_PMM_IV"/>
    <property type="match status" value="1"/>
</dbReference>
<comment type="caution">
    <text evidence="12">The sequence shown here is derived from an EMBL/GenBank/DDBJ whole genome shotgun (WGS) entry which is preliminary data.</text>
</comment>
<dbReference type="InterPro" id="IPR005844">
    <property type="entry name" value="A-D-PHexomutase_a/b/a-I"/>
</dbReference>
<dbReference type="Gene3D" id="3.40.120.10">
    <property type="entry name" value="Alpha-D-Glucose-1,6-Bisphosphate, subunit A, domain 3"/>
    <property type="match status" value="3"/>
</dbReference>
<dbReference type="InterPro" id="IPR005843">
    <property type="entry name" value="A-D-PHexomutase_C"/>
</dbReference>
<protein>
    <submittedName>
        <fullName evidence="12">Phosphomannomutase/phosphoglucomutase</fullName>
    </submittedName>
</protein>
<dbReference type="RefSeq" id="WP_197166385.1">
    <property type="nucleotide sequence ID" value="NZ_JADZGI010000004.1"/>
</dbReference>
<evidence type="ECO:0000259" key="11">
    <source>
        <dbReference type="Pfam" id="PF02880"/>
    </source>
</evidence>
<dbReference type="Pfam" id="PF02879">
    <property type="entry name" value="PGM_PMM_II"/>
    <property type="match status" value="1"/>
</dbReference>
<dbReference type="Proteomes" id="UP000617634">
    <property type="component" value="Unassembled WGS sequence"/>
</dbReference>
<dbReference type="SUPFAM" id="SSF53738">
    <property type="entry name" value="Phosphoglucomutase, first 3 domains"/>
    <property type="match status" value="3"/>
</dbReference>
<feature type="domain" description="Alpha-D-phosphohexomutase alpha/beta/alpha" evidence="9">
    <location>
        <begin position="11"/>
        <end position="128"/>
    </location>
</feature>
<dbReference type="PANTHER" id="PTHR43771:SF2">
    <property type="entry name" value="PHOSPHOMANNOMUTASE_PHOSPHOGLUCOMUTASE"/>
    <property type="match status" value="1"/>
</dbReference>
<evidence type="ECO:0000256" key="4">
    <source>
        <dbReference type="ARBA" id="ARBA00022723"/>
    </source>
</evidence>
<dbReference type="InterPro" id="IPR005846">
    <property type="entry name" value="A-D-PHexomutase_a/b/a-III"/>
</dbReference>
<feature type="domain" description="Alpha-D-phosphohexomutase alpha/beta/alpha" evidence="11">
    <location>
        <begin position="288"/>
        <end position="397"/>
    </location>
</feature>
<sequence length="488" mass="51147">MKAHRFHPSLLRAYDVRGIFGETLGEDDAHALGRSFATVLHRKTDVSPRRPRVVVGYDGRLSSPVLEEALVVGLCACGIDVVRIGLAASPMLYFAERSIDQVEGGIQVTGSHNPRDHNGFKIVLGGRPFFGEALASLGGIAAAGDWFLPGGGIDAGTLSPPGSVVAEAGRSQRHDVMPAYLDALLGALAGGPGGLAQIDDLRIGWDTGNGAAGPLVERLVARLPGEHHMLFSEVDGRFPNHHPDPTIEANLADLRMLVTGKKLDFGVAFDGDGDRLGVVDGAGRVVWADRLLALFAADVLEAYPGASVVGDVKMSQVTFDAVASLGGKPVMAPSGHSPIKAAMRETGALLGGEMSGHFFFADRYLGFDDGPYAALRLIAASAGRGRALADLVDALPPACATPEMRFPVAPQRRLAVVEEVAARLAARGREVCAIDGVRVSSPEGWWLLRASNTQDMLTARAEAASPEALARLVGEIDTELAASGVTRG</sequence>
<dbReference type="EMBL" id="JADZGI010000004">
    <property type="protein sequence ID" value="MBH0114696.1"/>
    <property type="molecule type" value="Genomic_DNA"/>
</dbReference>
<dbReference type="PANTHER" id="PTHR43771">
    <property type="entry name" value="PHOSPHOMANNOMUTASE"/>
    <property type="match status" value="1"/>
</dbReference>
<dbReference type="InterPro" id="IPR016066">
    <property type="entry name" value="A-D-PHexomutase_CS"/>
</dbReference>
<dbReference type="InterPro" id="IPR016055">
    <property type="entry name" value="A-D-PHexomutase_a/b/a-I/II/III"/>
</dbReference>
<organism evidence="12 13">
    <name type="scientific">Novosphingobium aureum</name>
    <dbReference type="NCBI Taxonomy" id="2792964"/>
    <lineage>
        <taxon>Bacteria</taxon>
        <taxon>Pseudomonadati</taxon>
        <taxon>Pseudomonadota</taxon>
        <taxon>Alphaproteobacteria</taxon>
        <taxon>Sphingomonadales</taxon>
        <taxon>Sphingomonadaceae</taxon>
        <taxon>Novosphingobium</taxon>
    </lineage>
</organism>
<feature type="domain" description="Alpha-D-phosphohexomutase alpha/beta/alpha" evidence="10">
    <location>
        <begin position="197"/>
        <end position="283"/>
    </location>
</feature>
<dbReference type="Gene3D" id="3.30.310.50">
    <property type="entry name" value="Alpha-D-phosphohexomutase, C-terminal domain"/>
    <property type="match status" value="1"/>
</dbReference>
<dbReference type="InterPro" id="IPR005845">
    <property type="entry name" value="A-D-PHexomutase_a/b/a-II"/>
</dbReference>
<evidence type="ECO:0000259" key="9">
    <source>
        <dbReference type="Pfam" id="PF02878"/>
    </source>
</evidence>
<gene>
    <name evidence="12" type="ORF">I5E68_17240</name>
</gene>
<keyword evidence="13" id="KW-1185">Reference proteome</keyword>
<dbReference type="Pfam" id="PF02880">
    <property type="entry name" value="PGM_PMM_III"/>
    <property type="match status" value="1"/>
</dbReference>
<keyword evidence="3" id="KW-0597">Phosphoprotein</keyword>
<evidence type="ECO:0000256" key="6">
    <source>
        <dbReference type="ARBA" id="ARBA00023235"/>
    </source>
</evidence>
<evidence type="ECO:0000256" key="1">
    <source>
        <dbReference type="ARBA" id="ARBA00001946"/>
    </source>
</evidence>
<feature type="domain" description="Alpha-D-phosphohexomutase C-terminal" evidence="8">
    <location>
        <begin position="403"/>
        <end position="477"/>
    </location>
</feature>
<dbReference type="InterPro" id="IPR005841">
    <property type="entry name" value="Alpha-D-phosphohexomutase_SF"/>
</dbReference>
<evidence type="ECO:0000259" key="10">
    <source>
        <dbReference type="Pfam" id="PF02879"/>
    </source>
</evidence>
<dbReference type="NCBIfam" id="NF046027">
    <property type="entry name" value="PhglucPhmanMutPgmG"/>
    <property type="match status" value="1"/>
</dbReference>
<dbReference type="InterPro" id="IPR036900">
    <property type="entry name" value="A-D-PHexomutase_C_sf"/>
</dbReference>
<name>A0A931HG31_9SPHN</name>